<comment type="function">
    <text evidence="8 9">GTPase that plays an essential role in the late steps of ribosome biogenesis.</text>
</comment>
<dbReference type="CDD" id="cd01895">
    <property type="entry name" value="EngA2"/>
    <property type="match status" value="1"/>
</dbReference>
<dbReference type="NCBIfam" id="TIGR03594">
    <property type="entry name" value="GTPase_EngA"/>
    <property type="match status" value="1"/>
</dbReference>
<feature type="binding site" evidence="8">
    <location>
        <begin position="59"/>
        <end position="63"/>
    </location>
    <ligand>
        <name>GTP</name>
        <dbReference type="ChEBI" id="CHEBI:37565"/>
        <label>1</label>
    </ligand>
</feature>
<feature type="binding site" evidence="8">
    <location>
        <begin position="251"/>
        <end position="255"/>
    </location>
    <ligand>
        <name>GTP</name>
        <dbReference type="ChEBI" id="CHEBI:37565"/>
        <label>2</label>
    </ligand>
</feature>
<evidence type="ECO:0000313" key="12">
    <source>
        <dbReference type="EMBL" id="PIR95963.1"/>
    </source>
</evidence>
<feature type="binding site" evidence="8">
    <location>
        <begin position="137"/>
        <end position="140"/>
    </location>
    <ligand>
        <name>GTP</name>
        <dbReference type="ChEBI" id="CHEBI:37565"/>
        <label>1</label>
    </ligand>
</feature>
<feature type="domain" description="G" evidence="10">
    <location>
        <begin position="200"/>
        <end position="317"/>
    </location>
</feature>
<dbReference type="Gene3D" id="3.30.300.20">
    <property type="match status" value="1"/>
</dbReference>
<feature type="domain" description="GTPase Der C-terminal KH-domain-like" evidence="11">
    <location>
        <begin position="393"/>
        <end position="470"/>
    </location>
</feature>
<dbReference type="Pfam" id="PF14714">
    <property type="entry name" value="KH_dom-like"/>
    <property type="match status" value="1"/>
</dbReference>
<organism evidence="12 13">
    <name type="scientific">Candidatus Doudnabacteria bacterium CG10_big_fil_rev_8_21_14_0_10_42_18</name>
    <dbReference type="NCBI Taxonomy" id="1974552"/>
    <lineage>
        <taxon>Bacteria</taxon>
        <taxon>Candidatus Doudnaibacteriota</taxon>
    </lineage>
</organism>
<keyword evidence="5 8" id="KW-0547">Nucleotide-binding</keyword>
<dbReference type="PRINTS" id="PR00326">
    <property type="entry name" value="GTP1OBG"/>
</dbReference>
<dbReference type="InterPro" id="IPR016484">
    <property type="entry name" value="GTPase_Der"/>
</dbReference>
<dbReference type="InterPro" id="IPR015946">
    <property type="entry name" value="KH_dom-like_a/b"/>
</dbReference>
<evidence type="ECO:0000256" key="8">
    <source>
        <dbReference type="HAMAP-Rule" id="MF_00195"/>
    </source>
</evidence>
<name>A0A2H0VA60_9BACT</name>
<dbReference type="CDD" id="cd01894">
    <property type="entry name" value="EngA1"/>
    <property type="match status" value="1"/>
</dbReference>
<dbReference type="AlphaFoldDB" id="A0A2H0VA60"/>
<dbReference type="FunFam" id="3.40.50.300:FF:000494">
    <property type="entry name" value="tRNA modification GTPase MnmE"/>
    <property type="match status" value="1"/>
</dbReference>
<keyword evidence="3 8" id="KW-0690">Ribosome biogenesis</keyword>
<comment type="caution">
    <text evidence="8">Lacks conserved residue(s) required for the propagation of feature annotation.</text>
</comment>
<gene>
    <name evidence="8 12" type="primary">der</name>
    <name evidence="12" type="ORF">COT92_03585</name>
</gene>
<dbReference type="GO" id="GO:0043022">
    <property type="term" value="F:ribosome binding"/>
    <property type="evidence" value="ECO:0007669"/>
    <property type="project" value="TreeGrafter"/>
</dbReference>
<evidence type="ECO:0000259" key="11">
    <source>
        <dbReference type="Pfam" id="PF14714"/>
    </source>
</evidence>
<dbReference type="Pfam" id="PF01926">
    <property type="entry name" value="MMR_HSR1"/>
    <property type="match status" value="2"/>
</dbReference>
<dbReference type="HAMAP" id="MF_00195">
    <property type="entry name" value="GTPase_Der"/>
    <property type="match status" value="1"/>
</dbReference>
<comment type="caution">
    <text evidence="12">The sequence shown here is derived from an EMBL/GenBank/DDBJ whole genome shotgun (WGS) entry which is preliminary data.</text>
</comment>
<evidence type="ECO:0000256" key="4">
    <source>
        <dbReference type="ARBA" id="ARBA00022737"/>
    </source>
</evidence>
<dbReference type="SUPFAM" id="SSF52540">
    <property type="entry name" value="P-loop containing nucleoside triphosphate hydrolases"/>
    <property type="match status" value="2"/>
</dbReference>
<protein>
    <recommendedName>
        <fullName evidence="2 8">GTPase Der</fullName>
    </recommendedName>
    <alternativeName>
        <fullName evidence="7 8">GTP-binding protein EngA</fullName>
    </alternativeName>
</protein>
<evidence type="ECO:0000256" key="1">
    <source>
        <dbReference type="ARBA" id="ARBA00008279"/>
    </source>
</evidence>
<reference evidence="13" key="1">
    <citation type="submission" date="2017-09" db="EMBL/GenBank/DDBJ databases">
        <title>Depth-based differentiation of microbial function through sediment-hosted aquifers and enrichment of novel symbionts in the deep terrestrial subsurface.</title>
        <authorList>
            <person name="Probst A.J."/>
            <person name="Ladd B."/>
            <person name="Jarett J.K."/>
            <person name="Geller-Mcgrath D.E."/>
            <person name="Sieber C.M.K."/>
            <person name="Emerson J.B."/>
            <person name="Anantharaman K."/>
            <person name="Thomas B.C."/>
            <person name="Malmstrom R."/>
            <person name="Stieglmeier M."/>
            <person name="Klingl A."/>
            <person name="Woyke T."/>
            <person name="Ryan C.M."/>
            <person name="Banfield J.F."/>
        </authorList>
    </citation>
    <scope>NUCLEOTIDE SEQUENCE [LARGE SCALE GENOMIC DNA]</scope>
</reference>
<dbReference type="EMBL" id="PFAK01000060">
    <property type="protein sequence ID" value="PIR95963.1"/>
    <property type="molecule type" value="Genomic_DNA"/>
</dbReference>
<proteinExistence type="inferred from homology"/>
<evidence type="ECO:0000256" key="7">
    <source>
        <dbReference type="ARBA" id="ARBA00032345"/>
    </source>
</evidence>
<sequence>MNKNLPIVAIVGAPNAGKSTLLNKIAGTRLAITSDMPGTTRDRQYLKTSWGGTDFMLVDTAGLALNKTDELESNIQKQLDIAIKEAEVIIFVVDGKEPVAAVPKAVIDRFRKTAPRGGAPKSGTAAGIKTPVVLAINKVDSSRQREIKLREFARLGIKPSYALSALTGSGIGDLLDELIKQLKPPKKEPKEEDPKNSIAVAIVGKPNVGKSSIFNAILKEERAVVSSVPGTTRTAIDDEISINGIDYTFIDTAGLKKKIHRQHEADIFSGYMTFKSIRRSDVCLFVVDASEPPTKQDQAIAREIMDQAKGVILIANKADLLEHNPFNKKKRSGNKGKNDNSYHSLQLQLSHHFPFFWMSPVFFVSAINGNGISEAIAAIKPIFEARHKTMEDEDLREFLKQKLKQAPPKPLRDQKLPKVFSLTQLDVNPPMFQLMVNHPGAISKQFKDFLKNSITKDLGYWGTPIVLKLKGKK</sequence>
<feature type="binding site" evidence="8">
    <location>
        <begin position="204"/>
        <end position="211"/>
    </location>
    <ligand>
        <name>GTP</name>
        <dbReference type="ChEBI" id="CHEBI:37565"/>
        <label>2</label>
    </ligand>
</feature>
<dbReference type="Gene3D" id="3.40.50.300">
    <property type="entry name" value="P-loop containing nucleotide triphosphate hydrolases"/>
    <property type="match status" value="2"/>
</dbReference>
<evidence type="ECO:0000256" key="3">
    <source>
        <dbReference type="ARBA" id="ARBA00022517"/>
    </source>
</evidence>
<comment type="subunit">
    <text evidence="8">Associates with the 50S ribosomal subunit.</text>
</comment>
<dbReference type="PIRSF" id="PIRSF006485">
    <property type="entry name" value="GTP-binding_EngA"/>
    <property type="match status" value="1"/>
</dbReference>
<feature type="domain" description="G" evidence="10">
    <location>
        <begin position="8"/>
        <end position="109"/>
    </location>
</feature>
<evidence type="ECO:0000256" key="6">
    <source>
        <dbReference type="ARBA" id="ARBA00023134"/>
    </source>
</evidence>
<keyword evidence="4 9" id="KW-0677">Repeat</keyword>
<evidence type="ECO:0000256" key="2">
    <source>
        <dbReference type="ARBA" id="ARBA00020953"/>
    </source>
</evidence>
<dbReference type="PANTHER" id="PTHR43834:SF6">
    <property type="entry name" value="GTPASE DER"/>
    <property type="match status" value="1"/>
</dbReference>
<evidence type="ECO:0000256" key="9">
    <source>
        <dbReference type="RuleBase" id="RU004481"/>
    </source>
</evidence>
<comment type="similarity">
    <text evidence="1 8 9">Belongs to the TRAFAC class TrmE-Era-EngA-EngB-Septin-like GTPase superfamily. EngA (Der) GTPase family.</text>
</comment>
<dbReference type="NCBIfam" id="TIGR00231">
    <property type="entry name" value="small_GTP"/>
    <property type="match status" value="2"/>
</dbReference>
<evidence type="ECO:0000313" key="13">
    <source>
        <dbReference type="Proteomes" id="UP000230922"/>
    </source>
</evidence>
<dbReference type="InterPro" id="IPR005225">
    <property type="entry name" value="Small_GTP-bd"/>
</dbReference>
<dbReference type="Proteomes" id="UP000230922">
    <property type="component" value="Unassembled WGS sequence"/>
</dbReference>
<dbReference type="GO" id="GO:0042254">
    <property type="term" value="P:ribosome biogenesis"/>
    <property type="evidence" value="ECO:0007669"/>
    <property type="project" value="UniProtKB-KW"/>
</dbReference>
<evidence type="ECO:0000256" key="5">
    <source>
        <dbReference type="ARBA" id="ARBA00022741"/>
    </source>
</evidence>
<feature type="binding site" evidence="8">
    <location>
        <begin position="316"/>
        <end position="319"/>
    </location>
    <ligand>
        <name>GTP</name>
        <dbReference type="ChEBI" id="CHEBI:37565"/>
        <label>2</label>
    </ligand>
</feature>
<dbReference type="PANTHER" id="PTHR43834">
    <property type="entry name" value="GTPASE DER"/>
    <property type="match status" value="1"/>
</dbReference>
<dbReference type="InterPro" id="IPR027417">
    <property type="entry name" value="P-loop_NTPase"/>
</dbReference>
<keyword evidence="6 8" id="KW-0342">GTP-binding</keyword>
<dbReference type="InterPro" id="IPR006073">
    <property type="entry name" value="GTP-bd"/>
</dbReference>
<dbReference type="InterPro" id="IPR032859">
    <property type="entry name" value="KH_dom-like"/>
</dbReference>
<accession>A0A2H0VA60</accession>
<evidence type="ECO:0000259" key="10">
    <source>
        <dbReference type="Pfam" id="PF01926"/>
    </source>
</evidence>
<dbReference type="GO" id="GO:0005525">
    <property type="term" value="F:GTP binding"/>
    <property type="evidence" value="ECO:0007669"/>
    <property type="project" value="UniProtKB-UniRule"/>
</dbReference>